<evidence type="ECO:0000313" key="4">
    <source>
        <dbReference type="Proteomes" id="UP000466864"/>
    </source>
</evidence>
<proteinExistence type="inferred from homology"/>
<dbReference type="Gene3D" id="3.30.420.10">
    <property type="entry name" value="Ribonuclease H-like superfamily/Ribonuclease H"/>
    <property type="match status" value="1"/>
</dbReference>
<name>A0A7X2P729_9FIRM</name>
<evidence type="ECO:0000259" key="2">
    <source>
        <dbReference type="PROSITE" id="PS50994"/>
    </source>
</evidence>
<dbReference type="InterPro" id="IPR036397">
    <property type="entry name" value="RNaseH_sf"/>
</dbReference>
<keyword evidence="4" id="KW-1185">Reference proteome</keyword>
<dbReference type="InterPro" id="IPR012337">
    <property type="entry name" value="RNaseH-like_sf"/>
</dbReference>
<feature type="domain" description="Integrase catalytic" evidence="2">
    <location>
        <begin position="137"/>
        <end position="313"/>
    </location>
</feature>
<dbReference type="NCBIfam" id="NF033546">
    <property type="entry name" value="transpos_IS21"/>
    <property type="match status" value="1"/>
</dbReference>
<dbReference type="SUPFAM" id="SSF53098">
    <property type="entry name" value="Ribonuclease H-like"/>
    <property type="match status" value="1"/>
</dbReference>
<dbReference type="GO" id="GO:0015074">
    <property type="term" value="P:DNA integration"/>
    <property type="evidence" value="ECO:0007669"/>
    <property type="project" value="InterPro"/>
</dbReference>
<dbReference type="GO" id="GO:0003676">
    <property type="term" value="F:nucleic acid binding"/>
    <property type="evidence" value="ECO:0007669"/>
    <property type="project" value="InterPro"/>
</dbReference>
<organism evidence="3 4">
    <name type="scientific">Bilifractor porci</name>
    <dbReference type="NCBI Taxonomy" id="2606636"/>
    <lineage>
        <taxon>Bacteria</taxon>
        <taxon>Bacillati</taxon>
        <taxon>Bacillota</taxon>
        <taxon>Clostridia</taxon>
        <taxon>Lachnospirales</taxon>
        <taxon>Lachnospiraceae</taxon>
        <taxon>Bilifractor</taxon>
    </lineage>
</organism>
<dbReference type="InterPro" id="IPR054353">
    <property type="entry name" value="IstA-like_C"/>
</dbReference>
<accession>A0A7X2P729</accession>
<gene>
    <name evidence="3" type="ORF">FYJ60_03780</name>
</gene>
<dbReference type="PANTHER" id="PTHR35004">
    <property type="entry name" value="TRANSPOSASE RV3428C-RELATED"/>
    <property type="match status" value="1"/>
</dbReference>
<dbReference type="PROSITE" id="PS50994">
    <property type="entry name" value="INTEGRASE"/>
    <property type="match status" value="1"/>
</dbReference>
<dbReference type="EMBL" id="VUMV01000002">
    <property type="protein sequence ID" value="MST81438.1"/>
    <property type="molecule type" value="Genomic_DNA"/>
</dbReference>
<sequence>MIIKSPVTTNLKIEKLEDLYKLKLFMESANLKINKSQIARELDVDRRTVDKYINGFHKSKHRTSSNCLTPYKDIIRELLSDENEQVFYYRRVLWQYLCDNHGYHGAYSNFCYYLSREPEFAAYFRKRLPAKSEAYLRYETPAGKQAQLDWKESLRLLTTDLGWVEVNIFVLLLSFSRYRIYRMVPTKSQDVLFFCLDDAFTVFGGVPEEIVTDNMKTIMDQPRTRGSKGKINIRFQQFADDYGFRVQPCIAATPKTKGKVESPMRILDELRAYNGRLTYLGFVELLAKINNRENSKVHPGTGKIPLMYLKKEKDSFGPLPQQTIRNPYQLVDHKVRIDNASLFRYRGKQYSVPPEYIGKSVTLQVYDDYIHVYCNMKRIALQPLSEKKINYQEDHYRDLICRTHSFAEENIAARAKENLRALGAVYE</sequence>
<protein>
    <submittedName>
        <fullName evidence="3">IS21 family transposase</fullName>
    </submittedName>
</protein>
<dbReference type="PANTHER" id="PTHR35004:SF6">
    <property type="entry name" value="TRANSPOSASE"/>
    <property type="match status" value="1"/>
</dbReference>
<dbReference type="AlphaFoldDB" id="A0A7X2P729"/>
<evidence type="ECO:0000313" key="3">
    <source>
        <dbReference type="EMBL" id="MST81438.1"/>
    </source>
</evidence>
<evidence type="ECO:0000256" key="1">
    <source>
        <dbReference type="ARBA" id="ARBA00009277"/>
    </source>
</evidence>
<dbReference type="RefSeq" id="WP_154457244.1">
    <property type="nucleotide sequence ID" value="NZ_VUMV01000002.1"/>
</dbReference>
<dbReference type="InterPro" id="IPR001584">
    <property type="entry name" value="Integrase_cat-core"/>
</dbReference>
<dbReference type="Proteomes" id="UP000466864">
    <property type="component" value="Unassembled WGS sequence"/>
</dbReference>
<comment type="caution">
    <text evidence="3">The sequence shown here is derived from an EMBL/GenBank/DDBJ whole genome shotgun (WGS) entry which is preliminary data.</text>
</comment>
<dbReference type="Pfam" id="PF00665">
    <property type="entry name" value="rve"/>
    <property type="match status" value="1"/>
</dbReference>
<reference evidence="3 4" key="1">
    <citation type="submission" date="2019-08" db="EMBL/GenBank/DDBJ databases">
        <title>In-depth cultivation of the pig gut microbiome towards novel bacterial diversity and tailored functional studies.</title>
        <authorList>
            <person name="Wylensek D."/>
            <person name="Hitch T.C.A."/>
            <person name="Clavel T."/>
        </authorList>
    </citation>
    <scope>NUCLEOTIDE SEQUENCE [LARGE SCALE GENOMIC DNA]</scope>
    <source>
        <strain evidence="3 4">Oil+RF-744-WCA-WT-13</strain>
    </source>
</reference>
<comment type="similarity">
    <text evidence="1">Belongs to the transposase IS21/IS408/IS1162 family.</text>
</comment>
<dbReference type="Pfam" id="PF22483">
    <property type="entry name" value="Mu-transpos_C_2"/>
    <property type="match status" value="1"/>
</dbReference>